<keyword evidence="5 10" id="KW-0812">Transmembrane</keyword>
<evidence type="ECO:0000256" key="8">
    <source>
        <dbReference type="ARBA" id="ARBA00022989"/>
    </source>
</evidence>
<feature type="domain" description="Peptidase S54 rhomboid" evidence="11">
    <location>
        <begin position="81"/>
        <end position="217"/>
    </location>
</feature>
<dbReference type="GO" id="GO:0004252">
    <property type="term" value="F:serine-type endopeptidase activity"/>
    <property type="evidence" value="ECO:0007669"/>
    <property type="project" value="InterPro"/>
</dbReference>
<comment type="similarity">
    <text evidence="3 10">Belongs to the peptidase S54 family.</text>
</comment>
<dbReference type="EMBL" id="AEYI02000871">
    <property type="protein sequence ID" value="KFG44188.1"/>
    <property type="molecule type" value="Genomic_DNA"/>
</dbReference>
<dbReference type="InterPro" id="IPR022764">
    <property type="entry name" value="Peptidase_S54_rhomboid_dom"/>
</dbReference>
<dbReference type="VEuPathDB" id="ToxoDB:TGP89_212910"/>
<dbReference type="MEROPS" id="S54.021"/>
<dbReference type="GO" id="GO:0016020">
    <property type="term" value="C:membrane"/>
    <property type="evidence" value="ECO:0007669"/>
    <property type="project" value="UniProtKB-SubCell"/>
</dbReference>
<name>A0A086KIH0_TOXGO</name>
<evidence type="ECO:0000256" key="2">
    <source>
        <dbReference type="ARBA" id="ARBA00004141"/>
    </source>
</evidence>
<keyword evidence="9 10" id="KW-0472">Membrane</keyword>
<dbReference type="AlphaFoldDB" id="A0A086KIH0"/>
<feature type="transmembrane region" description="Helical" evidence="10">
    <location>
        <begin position="90"/>
        <end position="111"/>
    </location>
</feature>
<keyword evidence="7 10" id="KW-0720">Serine protease</keyword>
<dbReference type="GO" id="GO:0006508">
    <property type="term" value="P:proteolysis"/>
    <property type="evidence" value="ECO:0007669"/>
    <property type="project" value="UniProtKB-KW"/>
</dbReference>
<feature type="transmembrane region" description="Helical" evidence="10">
    <location>
        <begin position="67"/>
        <end position="84"/>
    </location>
</feature>
<evidence type="ECO:0000313" key="13">
    <source>
        <dbReference type="Proteomes" id="UP000028828"/>
    </source>
</evidence>
<evidence type="ECO:0000256" key="3">
    <source>
        <dbReference type="ARBA" id="ARBA00009045"/>
    </source>
</evidence>
<comment type="subcellular location">
    <subcellularLocation>
        <location evidence="2 10">Membrane</location>
        <topology evidence="2 10">Multi-pass membrane protein</topology>
    </subcellularLocation>
</comment>
<evidence type="ECO:0000313" key="12">
    <source>
        <dbReference type="EMBL" id="KFG44188.1"/>
    </source>
</evidence>
<evidence type="ECO:0000259" key="11">
    <source>
        <dbReference type="Pfam" id="PF01694"/>
    </source>
</evidence>
<dbReference type="Proteomes" id="UP000028828">
    <property type="component" value="Unassembled WGS sequence"/>
</dbReference>
<comment type="function">
    <text evidence="10">Serine protease involved in intramembrane proteolysis.</text>
</comment>
<dbReference type="InterPro" id="IPR002610">
    <property type="entry name" value="Peptidase_S54_rhomboid-like"/>
</dbReference>
<dbReference type="PANTHER" id="PTHR22936">
    <property type="entry name" value="RHOMBOID-RELATED"/>
    <property type="match status" value="1"/>
</dbReference>
<evidence type="ECO:0000256" key="5">
    <source>
        <dbReference type="ARBA" id="ARBA00022692"/>
    </source>
</evidence>
<dbReference type="OrthoDB" id="418595at2759"/>
<dbReference type="InterPro" id="IPR035952">
    <property type="entry name" value="Rhomboid-like_sf"/>
</dbReference>
<dbReference type="Pfam" id="PF01694">
    <property type="entry name" value="Rhomboid"/>
    <property type="match status" value="1"/>
</dbReference>
<feature type="transmembrane region" description="Helical" evidence="10">
    <location>
        <begin position="123"/>
        <end position="145"/>
    </location>
</feature>
<dbReference type="EC" id="3.4.21.105" evidence="10"/>
<evidence type="ECO:0000256" key="9">
    <source>
        <dbReference type="ARBA" id="ARBA00023136"/>
    </source>
</evidence>
<keyword evidence="4 10" id="KW-0645">Protease</keyword>
<feature type="transmembrane region" description="Helical" evidence="10">
    <location>
        <begin position="178"/>
        <end position="195"/>
    </location>
</feature>
<comment type="catalytic activity">
    <reaction evidence="1 10">
        <text>Cleaves type-1 transmembrane domains using a catalytic dyad composed of serine and histidine that are contributed by different transmembrane domains.</text>
        <dbReference type="EC" id="3.4.21.105"/>
    </reaction>
</comment>
<feature type="transmembrane region" description="Helical" evidence="10">
    <location>
        <begin position="151"/>
        <end position="171"/>
    </location>
</feature>
<dbReference type="SUPFAM" id="SSF144091">
    <property type="entry name" value="Rhomboid-like"/>
    <property type="match status" value="1"/>
</dbReference>
<sequence length="287" mass="32358">MASSDGSDVETQSLLNSGDRTLRSWKDTVFPGISWDKSIVWITAAQIIMYIISCVLSRSYEPNERTLMLLGAAYAPAFSNFQLWRVVTPLFLHATILHLVLNLVFILHISLRLEERYGTKKFLVTYFLSAIVGNLLSMLMQPWALSVGASTAGFGIIGGMAAEVSVVWCKLSEELKRIYSMDICILAVLIYFLSFGRTVDTFGHLGGFLAGVALVCYYNKEIEDLPKRLPRNISRMSDYLPWPLTDYLNYAREHFCKFLIHYSCLAAESSSSYRIRGRANMTVVQQA</sequence>
<comment type="caution">
    <text evidence="12">The sequence shown here is derived from an EMBL/GenBank/DDBJ whole genome shotgun (WGS) entry which is preliminary data.</text>
</comment>
<evidence type="ECO:0000256" key="4">
    <source>
        <dbReference type="ARBA" id="ARBA00022670"/>
    </source>
</evidence>
<dbReference type="Gene3D" id="1.20.1540.10">
    <property type="entry name" value="Rhomboid-like"/>
    <property type="match status" value="1"/>
</dbReference>
<evidence type="ECO:0000256" key="7">
    <source>
        <dbReference type="ARBA" id="ARBA00022825"/>
    </source>
</evidence>
<evidence type="ECO:0000256" key="1">
    <source>
        <dbReference type="ARBA" id="ARBA00000156"/>
    </source>
</evidence>
<proteinExistence type="inferred from homology"/>
<evidence type="ECO:0000256" key="10">
    <source>
        <dbReference type="RuleBase" id="RU362115"/>
    </source>
</evidence>
<protein>
    <recommendedName>
        <fullName evidence="10">Rhomboid-like protease</fullName>
        <ecNumber evidence="10">3.4.21.105</ecNumber>
    </recommendedName>
</protein>
<accession>A0A086KIH0</accession>
<keyword evidence="8 10" id="KW-1133">Transmembrane helix</keyword>
<evidence type="ECO:0000256" key="6">
    <source>
        <dbReference type="ARBA" id="ARBA00022801"/>
    </source>
</evidence>
<gene>
    <name evidence="12" type="ORF">TGP89_212910</name>
</gene>
<reference evidence="12 13" key="1">
    <citation type="submission" date="2014-03" db="EMBL/GenBank/DDBJ databases">
        <authorList>
            <person name="Sibley D."/>
            <person name="Venepally P."/>
            <person name="Karamycheva S."/>
            <person name="Hadjithomas M."/>
            <person name="Khan A."/>
            <person name="Brunk B."/>
            <person name="Roos D."/>
            <person name="Caler E."/>
            <person name="Lorenzi H."/>
        </authorList>
    </citation>
    <scope>NUCLEOTIDE SEQUENCE [LARGE SCALE GENOMIC DNA]</scope>
    <source>
        <strain evidence="13">p89</strain>
    </source>
</reference>
<keyword evidence="6 10" id="KW-0378">Hydrolase</keyword>
<feature type="transmembrane region" description="Helical" evidence="10">
    <location>
        <begin position="201"/>
        <end position="218"/>
    </location>
</feature>
<feature type="transmembrane region" description="Helical" evidence="10">
    <location>
        <begin position="39"/>
        <end position="60"/>
    </location>
</feature>
<dbReference type="PANTHER" id="PTHR22936:SF69">
    <property type="entry name" value="RHOMBOID-LIKE PROTEIN"/>
    <property type="match status" value="1"/>
</dbReference>
<organism evidence="12 13">
    <name type="scientific">Toxoplasma gondii p89</name>
    <dbReference type="NCBI Taxonomy" id="943119"/>
    <lineage>
        <taxon>Eukaryota</taxon>
        <taxon>Sar</taxon>
        <taxon>Alveolata</taxon>
        <taxon>Apicomplexa</taxon>
        <taxon>Conoidasida</taxon>
        <taxon>Coccidia</taxon>
        <taxon>Eucoccidiorida</taxon>
        <taxon>Eimeriorina</taxon>
        <taxon>Sarcocystidae</taxon>
        <taxon>Toxoplasma</taxon>
    </lineage>
</organism>